<dbReference type="RefSeq" id="XP_052946688.1">
    <property type="nucleotide sequence ID" value="XM_053089619.1"/>
</dbReference>
<organism evidence="6 7">
    <name type="scientific">Dioszegia hungarica</name>
    <dbReference type="NCBI Taxonomy" id="4972"/>
    <lineage>
        <taxon>Eukaryota</taxon>
        <taxon>Fungi</taxon>
        <taxon>Dikarya</taxon>
        <taxon>Basidiomycota</taxon>
        <taxon>Agaricomycotina</taxon>
        <taxon>Tremellomycetes</taxon>
        <taxon>Tremellales</taxon>
        <taxon>Bulleribasidiaceae</taxon>
        <taxon>Dioszegia</taxon>
    </lineage>
</organism>
<dbReference type="Pfam" id="PF00227">
    <property type="entry name" value="Proteasome"/>
    <property type="match status" value="1"/>
</dbReference>
<gene>
    <name evidence="6" type="ORF">MKK02DRAFT_37311</name>
</gene>
<dbReference type="EMBL" id="JAKWFO010000005">
    <property type="protein sequence ID" value="KAI9636911.1"/>
    <property type="molecule type" value="Genomic_DNA"/>
</dbReference>
<dbReference type="PANTHER" id="PTHR32194:SF2">
    <property type="entry name" value="PROTEASOME SUBUNIT BETA TYPE-1"/>
    <property type="match status" value="1"/>
</dbReference>
<evidence type="ECO:0000256" key="4">
    <source>
        <dbReference type="ARBA" id="ARBA00026071"/>
    </source>
</evidence>
<proteinExistence type="inferred from homology"/>
<dbReference type="Proteomes" id="UP001164286">
    <property type="component" value="Unassembled WGS sequence"/>
</dbReference>
<keyword evidence="7" id="KW-1185">Reference proteome</keyword>
<dbReference type="InterPro" id="IPR016050">
    <property type="entry name" value="Proteasome_bsu_CS"/>
</dbReference>
<comment type="caution">
    <text evidence="6">The sequence shown here is derived from an EMBL/GenBank/DDBJ whole genome shotgun (WGS) entry which is preliminary data.</text>
</comment>
<comment type="subunit">
    <text evidence="5">Component of the proteasome complex.</text>
</comment>
<evidence type="ECO:0000313" key="7">
    <source>
        <dbReference type="Proteomes" id="UP001164286"/>
    </source>
</evidence>
<keyword evidence="2 5" id="KW-0647">Proteasome</keyword>
<evidence type="ECO:0000256" key="1">
    <source>
        <dbReference type="ARBA" id="ARBA00022490"/>
    </source>
</evidence>
<dbReference type="CDD" id="cd03757">
    <property type="entry name" value="proteasome_beta_type_1"/>
    <property type="match status" value="1"/>
</dbReference>
<dbReference type="InterPro" id="IPR001353">
    <property type="entry name" value="Proteasome_sua/b"/>
</dbReference>
<reference evidence="6" key="1">
    <citation type="journal article" date="2022" name="G3 (Bethesda)">
        <title>High quality genome of the basidiomycete yeast Dioszegia hungarica PDD-24b-2 isolated from cloud water.</title>
        <authorList>
            <person name="Jarrige D."/>
            <person name="Haridas S."/>
            <person name="Bleykasten-Grosshans C."/>
            <person name="Joly M."/>
            <person name="Nadalig T."/>
            <person name="Sancelme M."/>
            <person name="Vuilleumier S."/>
            <person name="Grigoriev I.V."/>
            <person name="Amato P."/>
            <person name="Bringel F."/>
        </authorList>
    </citation>
    <scope>NUCLEOTIDE SEQUENCE</scope>
    <source>
        <strain evidence="6">PDD-24b-2</strain>
    </source>
</reference>
<dbReference type="PROSITE" id="PS51476">
    <property type="entry name" value="PROTEASOME_BETA_2"/>
    <property type="match status" value="1"/>
</dbReference>
<evidence type="ECO:0000313" key="6">
    <source>
        <dbReference type="EMBL" id="KAI9636911.1"/>
    </source>
</evidence>
<dbReference type="GO" id="GO:0051603">
    <property type="term" value="P:proteolysis involved in protein catabolic process"/>
    <property type="evidence" value="ECO:0007669"/>
    <property type="project" value="InterPro"/>
</dbReference>
<dbReference type="GO" id="GO:0019774">
    <property type="term" value="C:proteasome core complex, beta-subunit complex"/>
    <property type="evidence" value="ECO:0007669"/>
    <property type="project" value="UniProtKB-ARBA"/>
</dbReference>
<dbReference type="AlphaFoldDB" id="A0AA38HDS0"/>
<dbReference type="SUPFAM" id="SSF56235">
    <property type="entry name" value="N-terminal nucleophile aminohydrolases (Ntn hydrolases)"/>
    <property type="match status" value="1"/>
</dbReference>
<comment type="similarity">
    <text evidence="5">Belongs to the peptidase T1B family.</text>
</comment>
<keyword evidence="3 5" id="KW-0539">Nucleus</keyword>
<protein>
    <recommendedName>
        <fullName evidence="5">Proteasome subunit beta</fullName>
    </recommendedName>
</protein>
<name>A0AA38HDS0_9TREE</name>
<dbReference type="PROSITE" id="PS00854">
    <property type="entry name" value="PROTEASOME_BETA_1"/>
    <property type="match status" value="1"/>
</dbReference>
<dbReference type="GO" id="GO:0005634">
    <property type="term" value="C:nucleus"/>
    <property type="evidence" value="ECO:0007669"/>
    <property type="project" value="UniProtKB-SubCell"/>
</dbReference>
<keyword evidence="1 5" id="KW-0963">Cytoplasm</keyword>
<dbReference type="PANTHER" id="PTHR32194">
    <property type="entry name" value="METALLOPROTEASE TLDD"/>
    <property type="match status" value="1"/>
</dbReference>
<accession>A0AA38HDS0</accession>
<dbReference type="InterPro" id="IPR029055">
    <property type="entry name" value="Ntn_hydrolases_N"/>
</dbReference>
<dbReference type="GO" id="GO:0005737">
    <property type="term" value="C:cytoplasm"/>
    <property type="evidence" value="ECO:0007669"/>
    <property type="project" value="UniProtKB-SubCell"/>
</dbReference>
<evidence type="ECO:0000256" key="5">
    <source>
        <dbReference type="RuleBase" id="RU004203"/>
    </source>
</evidence>
<comment type="subcellular location">
    <subcellularLocation>
        <location evidence="5">Cytoplasm</location>
    </subcellularLocation>
    <subcellularLocation>
        <location evidence="5">Nucleus</location>
    </subcellularLocation>
</comment>
<comment type="subunit">
    <text evidence="4">The 26S proteasome consists of a 20S proteasome core and two 19S regulatory subunits. The 20S proteasome core is composed of 28 subunits that are arranged in four stacked rings, resulting in a barrel-shaped structure. The two end rings are each formed by seven alpha subunits, and the two central rings are each formed by seven beta subunits. The catalytic chamber with the active sites is on the inside of the barrel.</text>
</comment>
<comment type="function">
    <text evidence="5">Component of the proteasome, a multicatalytic proteinase complex which is characterized by its ability to cleave peptides with Arg, Phe, Tyr, Leu, and Glu adjacent to the leaving group at neutral or slightly basic pH. The proteasome has an ATP-dependent proteolytic activity.</text>
</comment>
<dbReference type="InterPro" id="IPR023333">
    <property type="entry name" value="Proteasome_suB-type"/>
</dbReference>
<evidence type="ECO:0000256" key="2">
    <source>
        <dbReference type="ARBA" id="ARBA00022942"/>
    </source>
</evidence>
<sequence>MALFDQRPAYAHEPTVAPIEHRFSPYSDNGGTILAIAGADFAVIAGDTRQSEGYSIQTRYARKVWQLTDNATLATNGFAADGKNFVKRVKQRLEWYEHAHHKPMGLKAIARMIQTMLYGRRFFPYYVYNILGGIEEDGTGAVYSFDPVGSYEREACRAAGAAQSLVQPFLDNQIYFKNQTPAPGAEAFVPGRLPMATVLGLVVDSFTSATERHIEVGDGLEMYVVMKEGRQTTDLTDEGQLPAGMKVEELGSMGEGRGEKTFLVSMPLKRD</sequence>
<evidence type="ECO:0000256" key="3">
    <source>
        <dbReference type="ARBA" id="ARBA00023242"/>
    </source>
</evidence>
<dbReference type="FunFam" id="3.60.20.10:FF:000027">
    <property type="entry name" value="Proteasome subunit beta type-6"/>
    <property type="match status" value="1"/>
</dbReference>
<dbReference type="GeneID" id="77728824"/>
<dbReference type="Gene3D" id="3.60.20.10">
    <property type="entry name" value="Glutamine Phosphoribosylpyrophosphate, subunit 1, domain 1"/>
    <property type="match status" value="1"/>
</dbReference>